<sequence length="132" mass="15027">MSEIKVIAIPDDTRIIVNIGSETNDEDKYVTEGKEIAVVCDGIDIVDPDTQKSLGSYYPIIEKLKITEIYDNFSVARKIVKKKTTPFAAANIPPMFREKEYSEFKHLNIDNSISLHPPYKNYISIGDKVRFI</sequence>
<proteinExistence type="predicted"/>
<dbReference type="PATRIC" id="fig|1423772.3.peg.1010"/>
<accession>A0A0R2B6W0</accession>
<reference evidence="1 2" key="1">
    <citation type="journal article" date="2015" name="Genome Announc.">
        <title>Expanding the biotechnology potential of lactobacilli through comparative genomics of 213 strains and associated genera.</title>
        <authorList>
            <person name="Sun Z."/>
            <person name="Harris H.M."/>
            <person name="McCann A."/>
            <person name="Guo C."/>
            <person name="Argimon S."/>
            <person name="Zhang W."/>
            <person name="Yang X."/>
            <person name="Jeffery I.B."/>
            <person name="Cooney J.C."/>
            <person name="Kagawa T.F."/>
            <person name="Liu W."/>
            <person name="Song Y."/>
            <person name="Salvetti E."/>
            <person name="Wrobel A."/>
            <person name="Rasinkangas P."/>
            <person name="Parkhill J."/>
            <person name="Rea M.C."/>
            <person name="O'Sullivan O."/>
            <person name="Ritari J."/>
            <person name="Douillard F.P."/>
            <person name="Paul Ross R."/>
            <person name="Yang R."/>
            <person name="Briner A.E."/>
            <person name="Felis G.E."/>
            <person name="de Vos W.M."/>
            <person name="Barrangou R."/>
            <person name="Klaenhammer T.R."/>
            <person name="Caufield P.W."/>
            <person name="Cui Y."/>
            <person name="Zhang H."/>
            <person name="O'Toole P.W."/>
        </authorList>
    </citation>
    <scope>NUCLEOTIDE SEQUENCE [LARGE SCALE GENOMIC DNA]</scope>
    <source>
        <strain evidence="1 2">DSM 20452</strain>
    </source>
</reference>
<dbReference type="RefSeq" id="WP_056959542.1">
    <property type="nucleotide sequence ID" value="NZ_AYYN01000140.1"/>
</dbReference>
<dbReference type="AlphaFoldDB" id="A0A0R2B6W0"/>
<gene>
    <name evidence="1" type="ORF">FC48_GL000936</name>
</gene>
<dbReference type="EMBL" id="AYYN01000140">
    <property type="protein sequence ID" value="KRM73668.1"/>
    <property type="molecule type" value="Genomic_DNA"/>
</dbReference>
<name>A0A0R2B6W0_9LACO</name>
<protein>
    <submittedName>
        <fullName evidence="1">Uncharacterized protein</fullName>
    </submittedName>
</protein>
<evidence type="ECO:0000313" key="2">
    <source>
        <dbReference type="Proteomes" id="UP000051612"/>
    </source>
</evidence>
<dbReference type="Proteomes" id="UP000051612">
    <property type="component" value="Unassembled WGS sequence"/>
</dbReference>
<evidence type="ECO:0000313" key="1">
    <source>
        <dbReference type="EMBL" id="KRM73668.1"/>
    </source>
</evidence>
<organism evidence="1 2">
    <name type="scientific">Ligilactobacillus murinus DSM 20452 = NBRC 14221</name>
    <dbReference type="NCBI Taxonomy" id="1423772"/>
    <lineage>
        <taxon>Bacteria</taxon>
        <taxon>Bacillati</taxon>
        <taxon>Bacillota</taxon>
        <taxon>Bacilli</taxon>
        <taxon>Lactobacillales</taxon>
        <taxon>Lactobacillaceae</taxon>
        <taxon>Ligilactobacillus</taxon>
    </lineage>
</organism>
<comment type="caution">
    <text evidence="1">The sequence shown here is derived from an EMBL/GenBank/DDBJ whole genome shotgun (WGS) entry which is preliminary data.</text>
</comment>